<dbReference type="InterPro" id="IPR045865">
    <property type="entry name" value="ACT-like_dom_sf"/>
</dbReference>
<dbReference type="PANTHER" id="PTHR21022:SF19">
    <property type="entry name" value="PREPHENATE DEHYDRATASE-RELATED"/>
    <property type="match status" value="1"/>
</dbReference>
<evidence type="ECO:0000259" key="11">
    <source>
        <dbReference type="PROSITE" id="PS51671"/>
    </source>
</evidence>
<gene>
    <name evidence="12" type="ORF">COY37_07555</name>
</gene>
<name>A0A2M7T6Y7_9ACTN</name>
<feature type="site" description="Essential for prephenate dehydratase activity" evidence="9">
    <location>
        <position position="180"/>
    </location>
</feature>
<dbReference type="SUPFAM" id="SSF53850">
    <property type="entry name" value="Periplasmic binding protein-like II"/>
    <property type="match status" value="1"/>
</dbReference>
<evidence type="ECO:0000256" key="9">
    <source>
        <dbReference type="PIRSR" id="PIRSR001500-2"/>
    </source>
</evidence>
<reference evidence="13" key="1">
    <citation type="submission" date="2017-09" db="EMBL/GenBank/DDBJ databases">
        <title>Depth-based differentiation of microbial function through sediment-hosted aquifers and enrichment of novel symbionts in the deep terrestrial subsurface.</title>
        <authorList>
            <person name="Probst A.J."/>
            <person name="Ladd B."/>
            <person name="Jarett J.K."/>
            <person name="Geller-Mcgrath D.E."/>
            <person name="Sieber C.M.K."/>
            <person name="Emerson J.B."/>
            <person name="Anantharaman K."/>
            <person name="Thomas B.C."/>
            <person name="Malmstrom R."/>
            <person name="Stieglmeier M."/>
            <person name="Klingl A."/>
            <person name="Woyke T."/>
            <person name="Ryan C.M."/>
            <person name="Banfield J.F."/>
        </authorList>
    </citation>
    <scope>NUCLEOTIDE SEQUENCE [LARGE SCALE GENOMIC DNA]</scope>
</reference>
<dbReference type="CDD" id="cd04905">
    <property type="entry name" value="ACT_CM-PDT"/>
    <property type="match status" value="1"/>
</dbReference>
<proteinExistence type="predicted"/>
<protein>
    <recommendedName>
        <fullName evidence="3">Prephenate dehydratase</fullName>
        <ecNumber evidence="2">4.2.1.51</ecNumber>
    </recommendedName>
</protein>
<dbReference type="Gene3D" id="3.40.190.10">
    <property type="entry name" value="Periplasmic binding protein-like II"/>
    <property type="match status" value="2"/>
</dbReference>
<dbReference type="InterPro" id="IPR002912">
    <property type="entry name" value="ACT_dom"/>
</dbReference>
<dbReference type="GO" id="GO:0004664">
    <property type="term" value="F:prephenate dehydratase activity"/>
    <property type="evidence" value="ECO:0007669"/>
    <property type="project" value="UniProtKB-EC"/>
</dbReference>
<dbReference type="InterPro" id="IPR008242">
    <property type="entry name" value="Chor_mutase/pphenate_deHydtase"/>
</dbReference>
<dbReference type="EC" id="4.2.1.51" evidence="2"/>
<keyword evidence="5" id="KW-0057">Aromatic amino acid biosynthesis</keyword>
<dbReference type="UniPathway" id="UPA00121">
    <property type="reaction ID" value="UER00345"/>
</dbReference>
<evidence type="ECO:0000313" key="12">
    <source>
        <dbReference type="EMBL" id="PIZ37218.1"/>
    </source>
</evidence>
<dbReference type="PROSITE" id="PS51171">
    <property type="entry name" value="PREPHENATE_DEHYDR_3"/>
    <property type="match status" value="1"/>
</dbReference>
<evidence type="ECO:0000259" key="10">
    <source>
        <dbReference type="PROSITE" id="PS51171"/>
    </source>
</evidence>
<dbReference type="PIRSF" id="PIRSF001500">
    <property type="entry name" value="Chor_mut_pdt_Ppr"/>
    <property type="match status" value="1"/>
</dbReference>
<dbReference type="FunFam" id="3.40.190.10:FF:000034">
    <property type="entry name" value="Chorismate mutase/prephenate dehydratase"/>
    <property type="match status" value="1"/>
</dbReference>
<dbReference type="NCBIfam" id="NF008865">
    <property type="entry name" value="PRK11898.1"/>
    <property type="match status" value="1"/>
</dbReference>
<accession>A0A2M7T6Y7</accession>
<sequence>MPDKHDTKIGFLGPRGTYTQEALLKLLLVSDEDIVPYPTEADVIRAVERGEVDKGMVAIENSIEGSVNATLDVLAFEASLVIEREIIIPINHSLMAKPGVKLEDITTVLSHPQAIAQCRRYLSEKLPQANLELAGSNAAAAQLVAEQGGTLAAIGPRLAAQIYGLNVLDIGIEDFEDNQTRFVLVGKEPAAKTGHDKTSIVCFIYEDRPGSLLLILQEFAYRYINLTKIQSRPTKKALGDYCFFIDFEGHMDDEIIASTLKCLKCKVREVKVLGSYPMANGVTS</sequence>
<evidence type="ECO:0000256" key="8">
    <source>
        <dbReference type="ARBA" id="ARBA00047848"/>
    </source>
</evidence>
<evidence type="ECO:0000256" key="2">
    <source>
        <dbReference type="ARBA" id="ARBA00013147"/>
    </source>
</evidence>
<comment type="catalytic activity">
    <reaction evidence="8">
        <text>prephenate + H(+) = 3-phenylpyruvate + CO2 + H2O</text>
        <dbReference type="Rhea" id="RHEA:21648"/>
        <dbReference type="ChEBI" id="CHEBI:15377"/>
        <dbReference type="ChEBI" id="CHEBI:15378"/>
        <dbReference type="ChEBI" id="CHEBI:16526"/>
        <dbReference type="ChEBI" id="CHEBI:18005"/>
        <dbReference type="ChEBI" id="CHEBI:29934"/>
        <dbReference type="EC" id="4.2.1.51"/>
    </reaction>
</comment>
<dbReference type="AlphaFoldDB" id="A0A2M7T6Y7"/>
<dbReference type="Gene3D" id="3.30.70.260">
    <property type="match status" value="1"/>
</dbReference>
<keyword evidence="4" id="KW-0028">Amino-acid biosynthesis</keyword>
<dbReference type="InterPro" id="IPR001086">
    <property type="entry name" value="Preph_deHydtase"/>
</dbReference>
<evidence type="ECO:0000313" key="13">
    <source>
        <dbReference type="Proteomes" id="UP000230956"/>
    </source>
</evidence>
<comment type="caution">
    <text evidence="12">The sequence shown here is derived from an EMBL/GenBank/DDBJ whole genome shotgun (WGS) entry which is preliminary data.</text>
</comment>
<dbReference type="CDD" id="cd13633">
    <property type="entry name" value="PBP2_Sa-PDT_like"/>
    <property type="match status" value="1"/>
</dbReference>
<evidence type="ECO:0000256" key="6">
    <source>
        <dbReference type="ARBA" id="ARBA00023222"/>
    </source>
</evidence>
<evidence type="ECO:0000256" key="4">
    <source>
        <dbReference type="ARBA" id="ARBA00022605"/>
    </source>
</evidence>
<evidence type="ECO:0000256" key="3">
    <source>
        <dbReference type="ARBA" id="ARBA00021872"/>
    </source>
</evidence>
<feature type="domain" description="ACT" evidence="11">
    <location>
        <begin position="200"/>
        <end position="277"/>
    </location>
</feature>
<dbReference type="EMBL" id="PFNG01000177">
    <property type="protein sequence ID" value="PIZ37218.1"/>
    <property type="molecule type" value="Genomic_DNA"/>
</dbReference>
<dbReference type="PANTHER" id="PTHR21022">
    <property type="entry name" value="PREPHENATE DEHYDRATASE P PROTEIN"/>
    <property type="match status" value="1"/>
</dbReference>
<keyword evidence="6" id="KW-0584">Phenylalanine biosynthesis</keyword>
<dbReference type="PROSITE" id="PS51671">
    <property type="entry name" value="ACT"/>
    <property type="match status" value="1"/>
</dbReference>
<dbReference type="GO" id="GO:0005737">
    <property type="term" value="C:cytoplasm"/>
    <property type="evidence" value="ECO:0007669"/>
    <property type="project" value="TreeGrafter"/>
</dbReference>
<dbReference type="Pfam" id="PF00800">
    <property type="entry name" value="PDT"/>
    <property type="match status" value="1"/>
</dbReference>
<dbReference type="Proteomes" id="UP000230956">
    <property type="component" value="Unassembled WGS sequence"/>
</dbReference>
<evidence type="ECO:0000256" key="7">
    <source>
        <dbReference type="ARBA" id="ARBA00023239"/>
    </source>
</evidence>
<evidence type="ECO:0000256" key="1">
    <source>
        <dbReference type="ARBA" id="ARBA00004741"/>
    </source>
</evidence>
<feature type="domain" description="Prephenate dehydratase" evidence="10">
    <location>
        <begin position="8"/>
        <end position="187"/>
    </location>
</feature>
<dbReference type="InterPro" id="IPR018528">
    <property type="entry name" value="Preph_deHydtase_CS"/>
</dbReference>
<keyword evidence="7" id="KW-0456">Lyase</keyword>
<dbReference type="SUPFAM" id="SSF55021">
    <property type="entry name" value="ACT-like"/>
    <property type="match status" value="1"/>
</dbReference>
<dbReference type="RefSeq" id="WP_286677764.1">
    <property type="nucleotide sequence ID" value="NZ_MNXI01000031.1"/>
</dbReference>
<dbReference type="FunFam" id="3.30.70.260:FF:000012">
    <property type="entry name" value="Prephenate dehydratase"/>
    <property type="match status" value="1"/>
</dbReference>
<evidence type="ECO:0000256" key="5">
    <source>
        <dbReference type="ARBA" id="ARBA00023141"/>
    </source>
</evidence>
<comment type="pathway">
    <text evidence="1">Amino-acid biosynthesis; L-phenylalanine biosynthesis; phenylpyruvate from prephenate: step 1/1.</text>
</comment>
<dbReference type="GO" id="GO:0009094">
    <property type="term" value="P:L-phenylalanine biosynthetic process"/>
    <property type="evidence" value="ECO:0007669"/>
    <property type="project" value="UniProtKB-UniPathway"/>
</dbReference>
<dbReference type="PROSITE" id="PS00857">
    <property type="entry name" value="PREPHENATE_DEHYDR_1"/>
    <property type="match status" value="1"/>
</dbReference>
<organism evidence="12 13">
    <name type="scientific">Candidatus Aquicultor secundus</name>
    <dbReference type="NCBI Taxonomy" id="1973895"/>
    <lineage>
        <taxon>Bacteria</taxon>
        <taxon>Bacillati</taxon>
        <taxon>Actinomycetota</taxon>
        <taxon>Candidatus Aquicultoria</taxon>
        <taxon>Candidatus Aquicultorales</taxon>
        <taxon>Candidatus Aquicultoraceae</taxon>
        <taxon>Candidatus Aquicultor</taxon>
    </lineage>
</organism>